<proteinExistence type="predicted"/>
<reference evidence="2 3" key="1">
    <citation type="journal article" date="2008" name="Nature">
        <title>The genome of Laccaria bicolor provides insights into mycorrhizal symbiosis.</title>
        <authorList>
            <person name="Martin F."/>
            <person name="Aerts A."/>
            <person name="Ahren D."/>
            <person name="Brun A."/>
            <person name="Danchin E.G.J."/>
            <person name="Duchaussoy F."/>
            <person name="Gibon J."/>
            <person name="Kohler A."/>
            <person name="Lindquist E."/>
            <person name="Pereda V."/>
            <person name="Salamov A."/>
            <person name="Shapiro H.J."/>
            <person name="Wuyts J."/>
            <person name="Blaudez D."/>
            <person name="Buee M."/>
            <person name="Brokstein P."/>
            <person name="Canbaeck B."/>
            <person name="Cohen D."/>
            <person name="Courty P.E."/>
            <person name="Coutinho P.M."/>
            <person name="Delaruelle C."/>
            <person name="Detter J.C."/>
            <person name="Deveau A."/>
            <person name="DiFazio S."/>
            <person name="Duplessis S."/>
            <person name="Fraissinet-Tachet L."/>
            <person name="Lucic E."/>
            <person name="Frey-Klett P."/>
            <person name="Fourrey C."/>
            <person name="Feussner I."/>
            <person name="Gay G."/>
            <person name="Grimwood J."/>
            <person name="Hoegger P.J."/>
            <person name="Jain P."/>
            <person name="Kilaru S."/>
            <person name="Labbe J."/>
            <person name="Lin Y.C."/>
            <person name="Legue V."/>
            <person name="Le Tacon F."/>
            <person name="Marmeisse R."/>
            <person name="Melayah D."/>
            <person name="Montanini B."/>
            <person name="Muratet M."/>
            <person name="Nehls U."/>
            <person name="Niculita-Hirzel H."/>
            <person name="Oudot-Le Secq M.P."/>
            <person name="Peter M."/>
            <person name="Quesneville H."/>
            <person name="Rajashekar B."/>
            <person name="Reich M."/>
            <person name="Rouhier N."/>
            <person name="Schmutz J."/>
            <person name="Yin T."/>
            <person name="Chalot M."/>
            <person name="Henrissat B."/>
            <person name="Kuees U."/>
            <person name="Lucas S."/>
            <person name="Van de Peer Y."/>
            <person name="Podila G.K."/>
            <person name="Polle A."/>
            <person name="Pukkila P.J."/>
            <person name="Richardson P.M."/>
            <person name="Rouze P."/>
            <person name="Sanders I.R."/>
            <person name="Stajich J.E."/>
            <person name="Tunlid A."/>
            <person name="Tuskan G."/>
            <person name="Grigoriev I.V."/>
        </authorList>
    </citation>
    <scope>NUCLEOTIDE SEQUENCE [LARGE SCALE GENOMIC DNA]</scope>
    <source>
        <strain evidence="3">S238N-H82 / ATCC MYA-4686</strain>
    </source>
</reference>
<dbReference type="GeneID" id="6081896"/>
<dbReference type="EMBL" id="DS547126">
    <property type="protein sequence ID" value="EDR03134.1"/>
    <property type="molecule type" value="Genomic_DNA"/>
</dbReference>
<name>B0DQL0_LACBS</name>
<evidence type="ECO:0000256" key="1">
    <source>
        <dbReference type="SAM" id="MobiDB-lite"/>
    </source>
</evidence>
<dbReference type="InParanoid" id="B0DQL0"/>
<gene>
    <name evidence="2" type="ORF">LACBIDRAFT_307618</name>
</gene>
<organism evidence="3">
    <name type="scientific">Laccaria bicolor (strain S238N-H82 / ATCC MYA-4686)</name>
    <name type="common">Bicoloured deceiver</name>
    <name type="synonym">Laccaria laccata var. bicolor</name>
    <dbReference type="NCBI Taxonomy" id="486041"/>
    <lineage>
        <taxon>Eukaryota</taxon>
        <taxon>Fungi</taxon>
        <taxon>Dikarya</taxon>
        <taxon>Basidiomycota</taxon>
        <taxon>Agaricomycotina</taxon>
        <taxon>Agaricomycetes</taxon>
        <taxon>Agaricomycetidae</taxon>
        <taxon>Agaricales</taxon>
        <taxon>Agaricineae</taxon>
        <taxon>Hydnangiaceae</taxon>
        <taxon>Laccaria</taxon>
    </lineage>
</organism>
<feature type="region of interest" description="Disordered" evidence="1">
    <location>
        <begin position="1"/>
        <end position="40"/>
    </location>
</feature>
<dbReference type="KEGG" id="lbc:LACBIDRAFT_307618"/>
<sequence length="65" mass="7293">MPSVPTQTQALSSKAHMIRLHGGTPHAELNHSQHETTPFSEMYSSRNLVLAMGGETTSMRRDQEW</sequence>
<keyword evidence="3" id="KW-1185">Reference proteome</keyword>
<accession>B0DQL0</accession>
<dbReference type="Proteomes" id="UP000001194">
    <property type="component" value="Unassembled WGS sequence"/>
</dbReference>
<dbReference type="RefSeq" id="XP_001886275.1">
    <property type="nucleotide sequence ID" value="XM_001886240.1"/>
</dbReference>
<evidence type="ECO:0000313" key="3">
    <source>
        <dbReference type="Proteomes" id="UP000001194"/>
    </source>
</evidence>
<evidence type="ECO:0000313" key="2">
    <source>
        <dbReference type="EMBL" id="EDR03134.1"/>
    </source>
</evidence>
<dbReference type="HOGENOM" id="CLU_2850105_0_0_1"/>
<dbReference type="AlphaFoldDB" id="B0DQL0"/>
<protein>
    <submittedName>
        <fullName evidence="2">Predicted protein</fullName>
    </submittedName>
</protein>
<feature type="compositionally biased region" description="Polar residues" evidence="1">
    <location>
        <begin position="1"/>
        <end position="12"/>
    </location>
</feature>